<dbReference type="Proteomes" id="UP001595851">
    <property type="component" value="Unassembled WGS sequence"/>
</dbReference>
<accession>A0ABV8GBE5</accession>
<evidence type="ECO:0000256" key="1">
    <source>
        <dbReference type="SAM" id="MobiDB-lite"/>
    </source>
</evidence>
<name>A0ABV8GBE5_9ACTN</name>
<feature type="region of interest" description="Disordered" evidence="1">
    <location>
        <begin position="397"/>
        <end position="422"/>
    </location>
</feature>
<feature type="domain" description="Septum formation-related" evidence="2">
    <location>
        <begin position="468"/>
        <end position="564"/>
    </location>
</feature>
<comment type="caution">
    <text evidence="3">The sequence shown here is derived from an EMBL/GenBank/DDBJ whole genome shotgun (WGS) entry which is preliminary data.</text>
</comment>
<dbReference type="Pfam" id="PF13845">
    <property type="entry name" value="Septum_form"/>
    <property type="match status" value="1"/>
</dbReference>
<dbReference type="InterPro" id="IPR026004">
    <property type="entry name" value="Septum_form"/>
</dbReference>
<evidence type="ECO:0000259" key="2">
    <source>
        <dbReference type="Pfam" id="PF13845"/>
    </source>
</evidence>
<sequence length="725" mass="80822">MFGADNTISAALAEAAGAALYTRNAFRITGVSTYADRRTIRQRRRHVIPALEVGADIDLGHDLGLNEVRAAFDLLQGDARPRLVHELFWLWDTPDADCSCPRNLRRDHDQAVRAHSAALEREASAVHPAGRELDDLEKLWSEAGRRWREVLRRAVFWDHVRHRAAALDDRQLNESDVDTLRRELPTALVRPLIELAARPGQSQGRLAEVARGWPLVPGKVVDDLLEDIVAPVFEDTRTALSDAMQALDADEPGRAASTVDERVLPSLRRLEAVVPHGRHRRTAGVRNEAAVVLNNCATALLDSQGPAADASARRLLDKASKLSSDPHTLERIEQNRALLKEAVKSFEMIEQQARTFVDLGRPDLAGEVLRKVRRALRDQPWADDVIDEIADKLRISPPRRPLTAPRRSSTTRRPSAAPRPLSPAPRGFFRRLFRGVKFLMWIGVLIGLFLLTTEWFGWNSASTAALFSEVKADNAPVGSCVETKEGLQADHSQVPMIDCGEPHWGEVLGYVSLGKAPSPYPGDDQVQSTAMFECARLQARQDLIFEEYTTHYLLPSKEAWNDGDGRFENYAPCVLIPRNGNQIRGKHVVDPPPKPEDAAVVPMGLYGKQRKLDPPVGSCVKDKKRWGPEPNNVPIVRCELPHWAEIVGYPKLFDKSQPWPGDDKVWDAAKAACAKTSADLKAGKDHRIHINWPSKDWWGDNKETELYAVCLVSRADNKTFSGGLR</sequence>
<keyword evidence="4" id="KW-1185">Reference proteome</keyword>
<proteinExistence type="predicted"/>
<gene>
    <name evidence="3" type="ORF">ACFOY2_22325</name>
</gene>
<evidence type="ECO:0000313" key="3">
    <source>
        <dbReference type="EMBL" id="MFC4009982.1"/>
    </source>
</evidence>
<reference evidence="4" key="1">
    <citation type="journal article" date="2019" name="Int. J. Syst. Evol. Microbiol.">
        <title>The Global Catalogue of Microorganisms (GCM) 10K type strain sequencing project: providing services to taxonomists for standard genome sequencing and annotation.</title>
        <authorList>
            <consortium name="The Broad Institute Genomics Platform"/>
            <consortium name="The Broad Institute Genome Sequencing Center for Infectious Disease"/>
            <person name="Wu L."/>
            <person name="Ma J."/>
        </authorList>
    </citation>
    <scope>NUCLEOTIDE SEQUENCE [LARGE SCALE GENOMIC DNA]</scope>
    <source>
        <strain evidence="4">TBRC 1276</strain>
    </source>
</reference>
<dbReference type="EMBL" id="JBHSBI010000011">
    <property type="protein sequence ID" value="MFC4009982.1"/>
    <property type="molecule type" value="Genomic_DNA"/>
</dbReference>
<evidence type="ECO:0000313" key="4">
    <source>
        <dbReference type="Proteomes" id="UP001595851"/>
    </source>
</evidence>
<protein>
    <submittedName>
        <fullName evidence="3">Septum formation family protein</fullName>
    </submittedName>
</protein>
<organism evidence="3 4">
    <name type="scientific">Nonomuraea purpurea</name>
    <dbReference type="NCBI Taxonomy" id="1849276"/>
    <lineage>
        <taxon>Bacteria</taxon>
        <taxon>Bacillati</taxon>
        <taxon>Actinomycetota</taxon>
        <taxon>Actinomycetes</taxon>
        <taxon>Streptosporangiales</taxon>
        <taxon>Streptosporangiaceae</taxon>
        <taxon>Nonomuraea</taxon>
    </lineage>
</organism>
<feature type="compositionally biased region" description="Low complexity" evidence="1">
    <location>
        <begin position="401"/>
        <end position="419"/>
    </location>
</feature>
<dbReference type="RefSeq" id="WP_379530007.1">
    <property type="nucleotide sequence ID" value="NZ_JBHSBI010000011.1"/>
</dbReference>